<dbReference type="InterPro" id="IPR010799">
    <property type="entry name" value="MlrC_C"/>
</dbReference>
<dbReference type="KEGG" id="elio:KO353_13110"/>
<protein>
    <recommendedName>
        <fullName evidence="1">Microcystinase C</fullName>
        <shortName evidence="1">MlrC</shortName>
    </recommendedName>
</protein>
<keyword evidence="1" id="KW-0645">Protease</keyword>
<comment type="similarity">
    <text evidence="1">Belongs to the peptidase M81 family.</text>
</comment>
<organism evidence="4 5">
    <name type="scientific">Elioraea tepida</name>
    <dbReference type="NCBI Taxonomy" id="2843330"/>
    <lineage>
        <taxon>Bacteria</taxon>
        <taxon>Pseudomonadati</taxon>
        <taxon>Pseudomonadota</taxon>
        <taxon>Alphaproteobacteria</taxon>
        <taxon>Acetobacterales</taxon>
        <taxon>Elioraeaceae</taxon>
        <taxon>Elioraea</taxon>
    </lineage>
</organism>
<comment type="cofactor">
    <cofactor evidence="1">
        <name>Zn(2+)</name>
        <dbReference type="ChEBI" id="CHEBI:29105"/>
    </cofactor>
    <text evidence="1">Binds 1 zinc ion per subunit.</text>
</comment>
<name>A0A975YJ87_9PROT</name>
<keyword evidence="5" id="KW-1185">Reference proteome</keyword>
<dbReference type="RefSeq" id="WP_218285183.1">
    <property type="nucleotide sequence ID" value="NZ_CP076448.1"/>
</dbReference>
<comment type="function">
    <text evidence="1">Involved in peptidolytic degradation of cyclic heptapeptide hepatotoxin microcystin (MC).</text>
</comment>
<feature type="domain" description="Microcystin LR degradation protein MlrC N-terminal" evidence="3">
    <location>
        <begin position="2"/>
        <end position="288"/>
    </location>
</feature>
<evidence type="ECO:0000259" key="3">
    <source>
        <dbReference type="Pfam" id="PF07364"/>
    </source>
</evidence>
<evidence type="ECO:0000313" key="4">
    <source>
        <dbReference type="EMBL" id="QXM24188.1"/>
    </source>
</evidence>
<dbReference type="InterPro" id="IPR009197">
    <property type="entry name" value="MlrC"/>
</dbReference>
<evidence type="ECO:0000259" key="2">
    <source>
        <dbReference type="Pfam" id="PF07171"/>
    </source>
</evidence>
<feature type="domain" description="Microcystin LR degradation protein MlrC C-terminal" evidence="2">
    <location>
        <begin position="298"/>
        <end position="471"/>
    </location>
</feature>
<evidence type="ECO:0000313" key="5">
    <source>
        <dbReference type="Proteomes" id="UP000694001"/>
    </source>
</evidence>
<dbReference type="Proteomes" id="UP000694001">
    <property type="component" value="Chromosome"/>
</dbReference>
<reference evidence="4" key="1">
    <citation type="submission" date="2021-06" db="EMBL/GenBank/DDBJ databases">
        <title>Elioraea tepida, sp. nov., a moderately thermophilic aerobic anoxygenic phototrophic bacterium isolated from an alkaline siliceous hot spring mat community in Yellowstone National Park, WY, USA.</title>
        <authorList>
            <person name="Saini M.K."/>
            <person name="Yoshida S."/>
            <person name="Sebastian A."/>
            <person name="Hirose S."/>
            <person name="Hara E."/>
            <person name="Tamaki H."/>
            <person name="Soulier N.T."/>
            <person name="Albert I."/>
            <person name="Hanada S."/>
            <person name="Bryant D.A."/>
            <person name="Tank M."/>
        </authorList>
    </citation>
    <scope>NUCLEOTIDE SEQUENCE</scope>
    <source>
        <strain evidence="4">MS-P2</strain>
    </source>
</reference>
<dbReference type="Pfam" id="PF07171">
    <property type="entry name" value="MlrC_C"/>
    <property type="match status" value="1"/>
</dbReference>
<proteinExistence type="inferred from homology"/>
<keyword evidence="1" id="KW-0482">Metalloprotease</keyword>
<keyword evidence="1" id="KW-0479">Metal-binding</keyword>
<dbReference type="PIRSF" id="PIRSF012702">
    <property type="entry name" value="UCP012702"/>
    <property type="match status" value="1"/>
</dbReference>
<keyword evidence="1" id="KW-0378">Hydrolase</keyword>
<dbReference type="InterPro" id="IPR015995">
    <property type="entry name" value="MlrC_N"/>
</dbReference>
<sequence length="489" mass="52534">MRLFAATLATESNTFSPLPTSLAAFREGVFLRPGEHPDDAPRMCTAPLFVARRRAGKDGFTLVEGSCFAASPAGTTNRADYEFMRDEILGQLKAALPVDGVLLGLHGAMVAHGYDDVEGDILERVREIVGPKVVIGVELDPHCHLTKRRVQAADITILYKEFPHTDVAERAEEVLDLVLATLRGELNPVTSVYDCRQIGSYPTTQPLMRAFVDKVKAMEGKDGILSISIGHCFPYADVEELSGRILVITDNDKAKADAVATALGEEFVSMRGKTAPPYETVEGGIRSALSHNGAPVVVADPADNAGGGAPSDNTTILRHLIETGAESAALAPIWDPVAVRLCFDAGLGARFPLRFGGKIAPTSGQPIDATVTVTRLARDAWQSFGPTKVPVGDCAAIRVGGLEVVLISNRTQALGLEIFRNVGIEPTERKLLVVKSTNHFMGAFGPIAAKVIYVDSDGPLSRDYRRLPYTKVARPIWPLDEVTHPGLIL</sequence>
<dbReference type="EMBL" id="CP076448">
    <property type="protein sequence ID" value="QXM24188.1"/>
    <property type="molecule type" value="Genomic_DNA"/>
</dbReference>
<dbReference type="AlphaFoldDB" id="A0A975YJ87"/>
<gene>
    <name evidence="4" type="ORF">KO353_13110</name>
</gene>
<accession>A0A975YJ87</accession>
<evidence type="ECO:0000256" key="1">
    <source>
        <dbReference type="PIRNR" id="PIRNR012702"/>
    </source>
</evidence>
<dbReference type="Pfam" id="PF07364">
    <property type="entry name" value="DUF1485"/>
    <property type="match status" value="1"/>
</dbReference>